<reference evidence="1" key="1">
    <citation type="submission" date="2019-08" db="EMBL/GenBank/DDBJ databases">
        <authorList>
            <person name="Kucharzyk K."/>
            <person name="Murdoch R.W."/>
            <person name="Higgins S."/>
            <person name="Loffler F."/>
        </authorList>
    </citation>
    <scope>NUCLEOTIDE SEQUENCE</scope>
</reference>
<organism evidence="1">
    <name type="scientific">bioreactor metagenome</name>
    <dbReference type="NCBI Taxonomy" id="1076179"/>
    <lineage>
        <taxon>unclassified sequences</taxon>
        <taxon>metagenomes</taxon>
        <taxon>ecological metagenomes</taxon>
    </lineage>
</organism>
<comment type="caution">
    <text evidence="1">The sequence shown here is derived from an EMBL/GenBank/DDBJ whole genome shotgun (WGS) entry which is preliminary data.</text>
</comment>
<dbReference type="EMBL" id="VSSQ01068166">
    <property type="protein sequence ID" value="MPN20411.1"/>
    <property type="molecule type" value="Genomic_DNA"/>
</dbReference>
<protein>
    <submittedName>
        <fullName evidence="1">Uncharacterized protein</fullName>
    </submittedName>
</protein>
<name>A0A645G0Q9_9ZZZZ</name>
<evidence type="ECO:0000313" key="1">
    <source>
        <dbReference type="EMBL" id="MPN20411.1"/>
    </source>
</evidence>
<dbReference type="AlphaFoldDB" id="A0A645G0Q9"/>
<sequence>MHIQDCVQIAIVLVLALPFLGVDLKTVFCPQRFRHRIIRGQGVAACEPDLGPSLCESDGQHPGLGLRVKGHAHLQTLEGFLLRESFPYLHERRHMLLGPVQLCQSLPRQLVHLPLSDISDSHM</sequence>
<gene>
    <name evidence="1" type="ORF">SDC9_167790</name>
</gene>
<proteinExistence type="predicted"/>
<accession>A0A645G0Q9</accession>